<dbReference type="InterPro" id="IPR025737">
    <property type="entry name" value="FApF"/>
</dbReference>
<feature type="chain" id="PRO_5017757183" description="Transporter" evidence="1">
    <location>
        <begin position="24"/>
        <end position="292"/>
    </location>
</feature>
<proteinExistence type="predicted"/>
<name>A0A3D5QCW8_FLESI</name>
<keyword evidence="1" id="KW-0732">Signal</keyword>
<reference evidence="2 3" key="1">
    <citation type="journal article" date="2018" name="Nat. Biotechnol.">
        <title>A standardized bacterial taxonomy based on genome phylogeny substantially revises the tree of life.</title>
        <authorList>
            <person name="Parks D.H."/>
            <person name="Chuvochina M."/>
            <person name="Waite D.W."/>
            <person name="Rinke C."/>
            <person name="Skarshewski A."/>
            <person name="Chaumeil P.A."/>
            <person name="Hugenholtz P."/>
        </authorList>
    </citation>
    <scope>NUCLEOTIDE SEQUENCE [LARGE SCALE GENOMIC DNA]</scope>
    <source>
        <strain evidence="2">UBA8672</strain>
    </source>
</reference>
<evidence type="ECO:0008006" key="4">
    <source>
        <dbReference type="Google" id="ProtNLM"/>
    </source>
</evidence>
<evidence type="ECO:0000256" key="1">
    <source>
        <dbReference type="SAM" id="SignalP"/>
    </source>
</evidence>
<comment type="caution">
    <text evidence="2">The sequence shown here is derived from an EMBL/GenBank/DDBJ whole genome shotgun (WGS) entry which is preliminary data.</text>
</comment>
<organism evidence="2 3">
    <name type="scientific">Flexistipes sinusarabici</name>
    <dbReference type="NCBI Taxonomy" id="2352"/>
    <lineage>
        <taxon>Bacteria</taxon>
        <taxon>Pseudomonadati</taxon>
        <taxon>Deferribacterota</taxon>
        <taxon>Deferribacteres</taxon>
        <taxon>Deferribacterales</taxon>
        <taxon>Flexistipitaceae</taxon>
        <taxon>Flexistipes</taxon>
    </lineage>
</organism>
<dbReference type="EMBL" id="DPPF01000171">
    <property type="protein sequence ID" value="HCW93686.1"/>
    <property type="molecule type" value="Genomic_DNA"/>
</dbReference>
<dbReference type="AlphaFoldDB" id="A0A3D5QCW8"/>
<accession>A0A3D5QCW8</accession>
<evidence type="ECO:0000313" key="3">
    <source>
        <dbReference type="Proteomes" id="UP000262325"/>
    </source>
</evidence>
<evidence type="ECO:0000313" key="2">
    <source>
        <dbReference type="EMBL" id="HCW93686.1"/>
    </source>
</evidence>
<dbReference type="Proteomes" id="UP000262325">
    <property type="component" value="Unassembled WGS sequence"/>
</dbReference>
<sequence length="292" mass="33115">MKKLSLLIVMVSLITFFSSTALYAGGGGSYPNGAEAFMSGAVPPPGTYFTNYFYYYSADEMKDNDGDNIEAFDKVNVVADVLRFIYITDKKIMGGNYGQHLFIPFINTSLDFNAKVGPDSDDSYSDTNIPYLIYSPFLLSHHFMKGKLHTAVSLMDIYIPFYNQEDDNLAYVGHNFWTFEPVVGITYLPGNFEFSVKAMYDFNTTQEDYPTVYGVNVDRKPGQEFHFDYSASYAVSRNLRLGISGYYYRQMTDDDFDIDNNIAPAVQELLRQDEGNRSRVFAVGPGVQYKYT</sequence>
<protein>
    <recommendedName>
        <fullName evidence="4">Transporter</fullName>
    </recommendedName>
</protein>
<gene>
    <name evidence="2" type="ORF">DHM44_08380</name>
</gene>
<feature type="non-terminal residue" evidence="2">
    <location>
        <position position="292"/>
    </location>
</feature>
<feature type="signal peptide" evidence="1">
    <location>
        <begin position="1"/>
        <end position="23"/>
    </location>
</feature>
<dbReference type="Pfam" id="PF13557">
    <property type="entry name" value="Phenol_MetA_deg"/>
    <property type="match status" value="1"/>
</dbReference>